<reference evidence="2" key="1">
    <citation type="journal article" date="2019" name="Int. J. Syst. Evol. Microbiol.">
        <title>The Global Catalogue of Microorganisms (GCM) 10K type strain sequencing project: providing services to taxonomists for standard genome sequencing and annotation.</title>
        <authorList>
            <consortium name="The Broad Institute Genomics Platform"/>
            <consortium name="The Broad Institute Genome Sequencing Center for Infectious Disease"/>
            <person name="Wu L."/>
            <person name="Ma J."/>
        </authorList>
    </citation>
    <scope>NUCLEOTIDE SEQUENCE [LARGE SCALE GENOMIC DNA]</scope>
    <source>
        <strain evidence="2">NBRC 108894</strain>
    </source>
</reference>
<evidence type="ECO:0000313" key="2">
    <source>
        <dbReference type="Proteomes" id="UP001157034"/>
    </source>
</evidence>
<dbReference type="RefSeq" id="WP_284254999.1">
    <property type="nucleotide sequence ID" value="NZ_BAAAQO010000004.1"/>
</dbReference>
<proteinExistence type="predicted"/>
<comment type="caution">
    <text evidence="1">The sequence shown here is derived from an EMBL/GenBank/DDBJ whole genome shotgun (WGS) entry which is preliminary data.</text>
</comment>
<gene>
    <name evidence="1" type="ORF">GCM10025881_32400</name>
</gene>
<organism evidence="1 2">
    <name type="scientific">Pseudolysinimonas kribbensis</name>
    <dbReference type="NCBI Taxonomy" id="433641"/>
    <lineage>
        <taxon>Bacteria</taxon>
        <taxon>Bacillati</taxon>
        <taxon>Actinomycetota</taxon>
        <taxon>Actinomycetes</taxon>
        <taxon>Micrococcales</taxon>
        <taxon>Microbacteriaceae</taxon>
        <taxon>Pseudolysinimonas</taxon>
    </lineage>
</organism>
<sequence>MDLLERSAPLPTSRSFPGLRLVPLHAGLTRVLHRDGSVLGYVETVPDAAGVRYRAKRMRPRAAGFTVVGEFWSPDEALDALRFA</sequence>
<keyword evidence="2" id="KW-1185">Reference proteome</keyword>
<name>A0ABQ6K6Y6_9MICO</name>
<dbReference type="Proteomes" id="UP001157034">
    <property type="component" value="Unassembled WGS sequence"/>
</dbReference>
<protein>
    <submittedName>
        <fullName evidence="1">Uncharacterized protein</fullName>
    </submittedName>
</protein>
<accession>A0ABQ6K6Y6</accession>
<evidence type="ECO:0000313" key="1">
    <source>
        <dbReference type="EMBL" id="GMA96416.1"/>
    </source>
</evidence>
<dbReference type="EMBL" id="BSVB01000001">
    <property type="protein sequence ID" value="GMA96416.1"/>
    <property type="molecule type" value="Genomic_DNA"/>
</dbReference>